<keyword evidence="2" id="KW-1185">Reference proteome</keyword>
<comment type="caution">
    <text evidence="1">The sequence shown here is derived from an EMBL/GenBank/DDBJ whole genome shotgun (WGS) entry which is preliminary data.</text>
</comment>
<evidence type="ECO:0008006" key="3">
    <source>
        <dbReference type="Google" id="ProtNLM"/>
    </source>
</evidence>
<organism evidence="1 2">
    <name type="scientific">Parabacteroides faecis</name>
    <dbReference type="NCBI Taxonomy" id="1217282"/>
    <lineage>
        <taxon>Bacteria</taxon>
        <taxon>Pseudomonadati</taxon>
        <taxon>Bacteroidota</taxon>
        <taxon>Bacteroidia</taxon>
        <taxon>Bacteroidales</taxon>
        <taxon>Tannerellaceae</taxon>
        <taxon>Parabacteroides</taxon>
    </lineage>
</organism>
<sequence>MKTIYFLFKTLLILFTFPFILSAQETVEMSSDVFLFDRFINGKILLTDKSYIETQFNYDCEKQELYYKDGNEYQMMYNTSNIDTLWIGNRKFVPAHEGVRFFECIPAGDRILLVDWKIKLYYKGKRGAMGVVSQAGGQASFDMSLMQNKGLSNPDNSVYKKDYQNTYRIYLDGQQVSFSNLKSFLKLYPDTHRTAIRQLVKEQSIHFDDPWQVAKLIVLCQTM</sequence>
<proteinExistence type="predicted"/>
<dbReference type="EMBL" id="JACHOC010000002">
    <property type="protein sequence ID" value="MBB4621173.1"/>
    <property type="molecule type" value="Genomic_DNA"/>
</dbReference>
<accession>A0ABR6KIK7</accession>
<name>A0ABR6KIK7_9BACT</name>
<dbReference type="RefSeq" id="WP_183669360.1">
    <property type="nucleotide sequence ID" value="NZ_BMPB01000003.1"/>
</dbReference>
<gene>
    <name evidence="1" type="ORF">GGQ57_001067</name>
</gene>
<dbReference type="Proteomes" id="UP000533637">
    <property type="component" value="Unassembled WGS sequence"/>
</dbReference>
<evidence type="ECO:0000313" key="1">
    <source>
        <dbReference type="EMBL" id="MBB4621173.1"/>
    </source>
</evidence>
<evidence type="ECO:0000313" key="2">
    <source>
        <dbReference type="Proteomes" id="UP000533637"/>
    </source>
</evidence>
<protein>
    <recommendedName>
        <fullName evidence="3">GLPGLI family protein</fullName>
    </recommendedName>
</protein>
<reference evidence="1 2" key="1">
    <citation type="submission" date="2020-08" db="EMBL/GenBank/DDBJ databases">
        <title>Genomic Encyclopedia of Type Strains, Phase IV (KMG-IV): sequencing the most valuable type-strain genomes for metagenomic binning, comparative biology and taxonomic classification.</title>
        <authorList>
            <person name="Goeker M."/>
        </authorList>
    </citation>
    <scope>NUCLEOTIDE SEQUENCE [LARGE SCALE GENOMIC DNA]</scope>
    <source>
        <strain evidence="1 2">DSM 102983</strain>
    </source>
</reference>